<evidence type="ECO:0000313" key="2">
    <source>
        <dbReference type="EMBL" id="CAB4761107.1"/>
    </source>
</evidence>
<evidence type="ECO:0000256" key="1">
    <source>
        <dbReference type="SAM" id="Phobius"/>
    </source>
</evidence>
<keyword evidence="1" id="KW-1133">Transmembrane helix</keyword>
<proteinExistence type="predicted"/>
<dbReference type="AlphaFoldDB" id="A0A6J6URI6"/>
<name>A0A6J6URI6_9ZZZZ</name>
<keyword evidence="1" id="KW-0812">Transmembrane</keyword>
<dbReference type="InterPro" id="IPR007436">
    <property type="entry name" value="DUF485"/>
</dbReference>
<organism evidence="2">
    <name type="scientific">freshwater metagenome</name>
    <dbReference type="NCBI Taxonomy" id="449393"/>
    <lineage>
        <taxon>unclassified sequences</taxon>
        <taxon>metagenomes</taxon>
        <taxon>ecological metagenomes</taxon>
    </lineage>
</organism>
<protein>
    <submittedName>
        <fullName evidence="2">Unannotated protein</fullName>
    </submittedName>
</protein>
<feature type="transmembrane region" description="Helical" evidence="1">
    <location>
        <begin position="70"/>
        <end position="91"/>
    </location>
</feature>
<dbReference type="SUPFAM" id="SSF103473">
    <property type="entry name" value="MFS general substrate transporter"/>
    <property type="match status" value="1"/>
</dbReference>
<reference evidence="2" key="1">
    <citation type="submission" date="2020-05" db="EMBL/GenBank/DDBJ databases">
        <authorList>
            <person name="Chiriac C."/>
            <person name="Salcher M."/>
            <person name="Ghai R."/>
            <person name="Kavagutti S V."/>
        </authorList>
    </citation>
    <scope>NUCLEOTIDE SEQUENCE</scope>
</reference>
<dbReference type="Pfam" id="PF04341">
    <property type="entry name" value="DUF485"/>
    <property type="match status" value="1"/>
</dbReference>
<accession>A0A6J6URI6</accession>
<dbReference type="EMBL" id="CAEZYQ010000024">
    <property type="protein sequence ID" value="CAB4761107.1"/>
    <property type="molecule type" value="Genomic_DNA"/>
</dbReference>
<dbReference type="PANTHER" id="PTHR38441">
    <property type="entry name" value="INTEGRAL MEMBRANE PROTEIN-RELATED"/>
    <property type="match status" value="1"/>
</dbReference>
<keyword evidence="1" id="KW-0472">Membrane</keyword>
<dbReference type="PANTHER" id="PTHR38441:SF1">
    <property type="entry name" value="MEMBRANE PROTEIN"/>
    <property type="match status" value="1"/>
</dbReference>
<feature type="transmembrane region" description="Helical" evidence="1">
    <location>
        <begin position="36"/>
        <end position="58"/>
    </location>
</feature>
<sequence>MPTTHGHDQAARHDPVYDHLHASDEFAALRKAYRGFVLPATVAFLSWYLLYVLMSNYATDFMAIQVVGNINVALVFGLLQFATTFLIAWLYSRYSNKHLDPGARALDERYRAERAEVR</sequence>
<gene>
    <name evidence="2" type="ORF">UFOPK2761_02631</name>
</gene>
<dbReference type="InterPro" id="IPR036259">
    <property type="entry name" value="MFS_trans_sf"/>
</dbReference>